<dbReference type="PROSITE" id="PS51257">
    <property type="entry name" value="PROKAR_LIPOPROTEIN"/>
    <property type="match status" value="1"/>
</dbReference>
<dbReference type="Proteomes" id="UP000524404">
    <property type="component" value="Unassembled WGS sequence"/>
</dbReference>
<sequence length="42" mass="4475">MKKASIIIGFLAVLSLASCARKNNCPAYGSTSIDKPSYKGRN</sequence>
<proteinExistence type="predicted"/>
<comment type="caution">
    <text evidence="2">The sequence shown here is derived from an EMBL/GenBank/DDBJ whole genome shotgun (WGS) entry which is preliminary data.</text>
</comment>
<dbReference type="RefSeq" id="WP_262887510.1">
    <property type="nucleotide sequence ID" value="NZ_JACHKT010000031.1"/>
</dbReference>
<keyword evidence="1" id="KW-0732">Signal</keyword>
<evidence type="ECO:0000256" key="1">
    <source>
        <dbReference type="SAM" id="SignalP"/>
    </source>
</evidence>
<dbReference type="EMBL" id="JACHKT010000031">
    <property type="protein sequence ID" value="MBB6004896.1"/>
    <property type="molecule type" value="Genomic_DNA"/>
</dbReference>
<evidence type="ECO:0008006" key="4">
    <source>
        <dbReference type="Google" id="ProtNLM"/>
    </source>
</evidence>
<evidence type="ECO:0000313" key="3">
    <source>
        <dbReference type="Proteomes" id="UP000524404"/>
    </source>
</evidence>
<feature type="chain" id="PRO_5032352633" description="Lipoprotein" evidence="1">
    <location>
        <begin position="21"/>
        <end position="42"/>
    </location>
</feature>
<feature type="signal peptide" evidence="1">
    <location>
        <begin position="1"/>
        <end position="20"/>
    </location>
</feature>
<evidence type="ECO:0000313" key="2">
    <source>
        <dbReference type="EMBL" id="MBB6004896.1"/>
    </source>
</evidence>
<organism evidence="2 3">
    <name type="scientific">Arcicella rosea</name>
    <dbReference type="NCBI Taxonomy" id="502909"/>
    <lineage>
        <taxon>Bacteria</taxon>
        <taxon>Pseudomonadati</taxon>
        <taxon>Bacteroidota</taxon>
        <taxon>Cytophagia</taxon>
        <taxon>Cytophagales</taxon>
        <taxon>Flectobacillaceae</taxon>
        <taxon>Arcicella</taxon>
    </lineage>
</organism>
<reference evidence="2 3" key="1">
    <citation type="submission" date="2020-08" db="EMBL/GenBank/DDBJ databases">
        <title>Functional genomics of gut bacteria from endangered species of beetles.</title>
        <authorList>
            <person name="Carlos-Shanley C."/>
        </authorList>
    </citation>
    <scope>NUCLEOTIDE SEQUENCE [LARGE SCALE GENOMIC DNA]</scope>
    <source>
        <strain evidence="2 3">S00070</strain>
    </source>
</reference>
<keyword evidence="3" id="KW-1185">Reference proteome</keyword>
<accession>A0A841EPQ3</accession>
<protein>
    <recommendedName>
        <fullName evidence="4">Lipoprotein</fullName>
    </recommendedName>
</protein>
<dbReference type="AlphaFoldDB" id="A0A841EPQ3"/>
<name>A0A841EPQ3_9BACT</name>
<gene>
    <name evidence="2" type="ORF">HNP25_003566</name>
</gene>